<evidence type="ECO:0000313" key="6">
    <source>
        <dbReference type="Proteomes" id="UP000428330"/>
    </source>
</evidence>
<keyword evidence="1 2" id="KW-0413">Isomerase</keyword>
<keyword evidence="6" id="KW-1185">Reference proteome</keyword>
<evidence type="ECO:0000256" key="3">
    <source>
        <dbReference type="PIRSR" id="PIRSR006241-50"/>
    </source>
</evidence>
<evidence type="ECO:0000313" key="5">
    <source>
        <dbReference type="EMBL" id="QGX99928.1"/>
    </source>
</evidence>
<feature type="active site" description="Proton donor/acceptor" evidence="3">
    <location>
        <position position="235"/>
    </location>
</feature>
<proteinExistence type="inferred from homology"/>
<dbReference type="RefSeq" id="WP_157708607.1">
    <property type="nucleotide sequence ID" value="NZ_CP034348.1"/>
</dbReference>
<protein>
    <submittedName>
        <fullName evidence="5">Hydroxypyruvate isomerase</fullName>
    </submittedName>
</protein>
<name>A0A6I6J586_9RHOB</name>
<accession>A0A6I6J586</accession>
<gene>
    <name evidence="5" type="ORF">EI983_17300</name>
</gene>
<dbReference type="Pfam" id="PF01261">
    <property type="entry name" value="AP_endonuc_2"/>
    <property type="match status" value="1"/>
</dbReference>
<feature type="domain" description="Xylose isomerase-like TIM barrel" evidence="4">
    <location>
        <begin position="22"/>
        <end position="250"/>
    </location>
</feature>
<dbReference type="InterPro" id="IPR050417">
    <property type="entry name" value="Sugar_Epim/Isomerase"/>
</dbReference>
<dbReference type="EMBL" id="CP034348">
    <property type="protein sequence ID" value="QGX99928.1"/>
    <property type="molecule type" value="Genomic_DNA"/>
</dbReference>
<dbReference type="GO" id="GO:0008903">
    <property type="term" value="F:hydroxypyruvate isomerase activity"/>
    <property type="evidence" value="ECO:0007669"/>
    <property type="project" value="TreeGrafter"/>
</dbReference>
<dbReference type="InterPro" id="IPR036237">
    <property type="entry name" value="Xyl_isomerase-like_sf"/>
</dbReference>
<dbReference type="InterPro" id="IPR026040">
    <property type="entry name" value="HyI-like"/>
</dbReference>
<dbReference type="AlphaFoldDB" id="A0A6I6J586"/>
<organism evidence="5 6">
    <name type="scientific">Roseovarius faecimaris</name>
    <dbReference type="NCBI Taxonomy" id="2494550"/>
    <lineage>
        <taxon>Bacteria</taxon>
        <taxon>Pseudomonadati</taxon>
        <taxon>Pseudomonadota</taxon>
        <taxon>Alphaproteobacteria</taxon>
        <taxon>Rhodobacterales</taxon>
        <taxon>Roseobacteraceae</taxon>
        <taxon>Roseovarius</taxon>
    </lineage>
</organism>
<evidence type="ECO:0000256" key="2">
    <source>
        <dbReference type="PIRNR" id="PIRNR006241"/>
    </source>
</evidence>
<comment type="similarity">
    <text evidence="2">Belongs to the hyi family.</text>
</comment>
<dbReference type="PIRSF" id="PIRSF006241">
    <property type="entry name" value="HyI"/>
    <property type="match status" value="1"/>
</dbReference>
<dbReference type="GO" id="GO:0046487">
    <property type="term" value="P:glyoxylate metabolic process"/>
    <property type="evidence" value="ECO:0007669"/>
    <property type="project" value="TreeGrafter"/>
</dbReference>
<dbReference type="PANTHER" id="PTHR43489:SF6">
    <property type="entry name" value="HYDROXYPYRUVATE ISOMERASE-RELATED"/>
    <property type="match status" value="1"/>
</dbReference>
<dbReference type="KEGG" id="rom:EI983_17300"/>
<reference evidence="6" key="1">
    <citation type="submission" date="2018-12" db="EMBL/GenBank/DDBJ databases">
        <title>Complete genome sequence of Roseovarius sp. MME-070.</title>
        <authorList>
            <person name="Nam Y.-D."/>
            <person name="Kang J."/>
            <person name="Chung W.-H."/>
            <person name="Park Y.S."/>
        </authorList>
    </citation>
    <scope>NUCLEOTIDE SEQUENCE [LARGE SCALE GENOMIC DNA]</scope>
    <source>
        <strain evidence="6">MME-070</strain>
    </source>
</reference>
<evidence type="ECO:0000256" key="1">
    <source>
        <dbReference type="ARBA" id="ARBA00023235"/>
    </source>
</evidence>
<feature type="active site" description="Proton donor/acceptor" evidence="3">
    <location>
        <position position="137"/>
    </location>
</feature>
<keyword evidence="5" id="KW-0670">Pyruvate</keyword>
<dbReference type="SUPFAM" id="SSF51658">
    <property type="entry name" value="Xylose isomerase-like"/>
    <property type="match status" value="1"/>
</dbReference>
<dbReference type="Proteomes" id="UP000428330">
    <property type="component" value="Chromosome"/>
</dbReference>
<dbReference type="PANTHER" id="PTHR43489">
    <property type="entry name" value="ISOMERASE"/>
    <property type="match status" value="1"/>
</dbReference>
<dbReference type="OrthoDB" id="9786584at2"/>
<sequence>MPRFAANLSMLFREVPLLERFGAARQAGFKAVEVLFPYDEPGNQVLNAIDINKLHLCLINGPPPNYAGGARGFAALPGGEARFEHDFKRVLRYADLLKPQHIHIMAGVASGPEAHAAFVRNLRWAAAQAPGQSLTIEPINPLDMPGYFLNDFDQAAEILDKVDAPNVNLQFDAYHAHRITGDTLAAWDKHGARAVHIQMARAEGRHEPDATGAIDYPAFFARLDADGYDGWVSAEYIPEGLTEEGLGWFTSGL</sequence>
<evidence type="ECO:0000259" key="4">
    <source>
        <dbReference type="Pfam" id="PF01261"/>
    </source>
</evidence>
<dbReference type="InterPro" id="IPR013022">
    <property type="entry name" value="Xyl_isomerase-like_TIM-brl"/>
</dbReference>
<dbReference type="Gene3D" id="3.20.20.150">
    <property type="entry name" value="Divalent-metal-dependent TIM barrel enzymes"/>
    <property type="match status" value="1"/>
</dbReference>